<evidence type="ECO:0000256" key="2">
    <source>
        <dbReference type="ARBA" id="ARBA00009820"/>
    </source>
</evidence>
<dbReference type="InterPro" id="IPR055803">
    <property type="entry name" value="DUF7379"/>
</dbReference>
<feature type="compositionally biased region" description="Gly residues" evidence="10">
    <location>
        <begin position="2250"/>
        <end position="2264"/>
    </location>
</feature>
<dbReference type="Pfam" id="PF02128">
    <property type="entry name" value="Peptidase_M36"/>
    <property type="match status" value="1"/>
</dbReference>
<dbReference type="RefSeq" id="WP_202953144.1">
    <property type="nucleotide sequence ID" value="NZ_JAPCID010000002.1"/>
</dbReference>
<dbReference type="Pfam" id="PF24096">
    <property type="entry name" value="DUF7379"/>
    <property type="match status" value="1"/>
</dbReference>
<keyword evidence="14" id="KW-1185">Reference proteome</keyword>
<comment type="similarity">
    <text evidence="2">Belongs to the TolB family.</text>
</comment>
<dbReference type="PANTHER" id="PTHR36842:SF1">
    <property type="entry name" value="PROTEIN TOLB"/>
    <property type="match status" value="1"/>
</dbReference>
<dbReference type="InterPro" id="IPR029058">
    <property type="entry name" value="AB_hydrolase_fold"/>
</dbReference>
<reference evidence="13" key="1">
    <citation type="submission" date="2022-10" db="EMBL/GenBank/DDBJ databases">
        <title>The WGS of Solirubrobacter sp. CPCC 204708.</title>
        <authorList>
            <person name="Jiang Z."/>
        </authorList>
    </citation>
    <scope>NUCLEOTIDE SEQUENCE</scope>
    <source>
        <strain evidence="13">CPCC 204708</strain>
    </source>
</reference>
<dbReference type="InterPro" id="IPR013784">
    <property type="entry name" value="Carb-bd-like_fold"/>
</dbReference>
<dbReference type="InterPro" id="IPR000601">
    <property type="entry name" value="PKD_dom"/>
</dbReference>
<dbReference type="Gene3D" id="2.60.40.10">
    <property type="entry name" value="Immunoglobulins"/>
    <property type="match status" value="1"/>
</dbReference>
<dbReference type="InterPro" id="IPR013783">
    <property type="entry name" value="Ig-like_fold"/>
</dbReference>
<dbReference type="EMBL" id="JAPCID010000002">
    <property type="protein sequence ID" value="MDA0136213.1"/>
    <property type="molecule type" value="Genomic_DNA"/>
</dbReference>
<evidence type="ECO:0000256" key="7">
    <source>
        <dbReference type="ARBA" id="ARBA00022801"/>
    </source>
</evidence>
<evidence type="ECO:0000256" key="9">
    <source>
        <dbReference type="ARBA" id="ARBA00023049"/>
    </source>
</evidence>
<dbReference type="Gene3D" id="3.10.170.10">
    <property type="match status" value="1"/>
</dbReference>
<dbReference type="Pfam" id="PF07676">
    <property type="entry name" value="PD40"/>
    <property type="match status" value="3"/>
</dbReference>
<name>A0ABT4RCG7_9ACTN</name>
<dbReference type="SMART" id="SM00089">
    <property type="entry name" value="PKD"/>
    <property type="match status" value="1"/>
</dbReference>
<feature type="signal peptide" evidence="11">
    <location>
        <begin position="1"/>
        <end position="20"/>
    </location>
</feature>
<keyword evidence="7" id="KW-0378">Hydrolase</keyword>
<dbReference type="SUPFAM" id="SSF49299">
    <property type="entry name" value="PKD domain"/>
    <property type="match status" value="1"/>
</dbReference>
<dbReference type="Gene3D" id="2.120.10.30">
    <property type="entry name" value="TolB, C-terminal domain"/>
    <property type="match status" value="2"/>
</dbReference>
<comment type="catalytic activity">
    <reaction evidence="1">
        <text>Endohydrolysis of (1-&gt;4)-alpha-D-glucosidic linkages in polysaccharides containing three or more (1-&gt;4)-alpha-linked D-glucose units.</text>
        <dbReference type="EC" id="3.2.1.1"/>
    </reaction>
</comment>
<evidence type="ECO:0000259" key="12">
    <source>
        <dbReference type="PROSITE" id="PS50093"/>
    </source>
</evidence>
<dbReference type="Gene3D" id="2.60.40.3440">
    <property type="match status" value="1"/>
</dbReference>
<evidence type="ECO:0000256" key="10">
    <source>
        <dbReference type="SAM" id="MobiDB-lite"/>
    </source>
</evidence>
<dbReference type="Gene3D" id="3.40.50.1820">
    <property type="entry name" value="alpha/beta hydrolase"/>
    <property type="match status" value="1"/>
</dbReference>
<dbReference type="InterPro" id="IPR022409">
    <property type="entry name" value="PKD/Chitinase_dom"/>
</dbReference>
<dbReference type="InterPro" id="IPR011659">
    <property type="entry name" value="WD40"/>
</dbReference>
<dbReference type="SUPFAM" id="SSF55486">
    <property type="entry name" value="Metalloproteases ('zincins'), catalytic domain"/>
    <property type="match status" value="1"/>
</dbReference>
<evidence type="ECO:0000256" key="1">
    <source>
        <dbReference type="ARBA" id="ARBA00000548"/>
    </source>
</evidence>
<protein>
    <recommendedName>
        <fullName evidence="3">alpha-amylase</fullName>
        <ecNumber evidence="3">3.2.1.1</ecNumber>
    </recommendedName>
</protein>
<dbReference type="Pfam" id="PF18911">
    <property type="entry name" value="PKD_4"/>
    <property type="match status" value="1"/>
</dbReference>
<evidence type="ECO:0000313" key="13">
    <source>
        <dbReference type="EMBL" id="MDA0136213.1"/>
    </source>
</evidence>
<dbReference type="SUPFAM" id="SSF49452">
    <property type="entry name" value="Starch-binding domain-like"/>
    <property type="match status" value="1"/>
</dbReference>
<keyword evidence="5" id="KW-0479">Metal-binding</keyword>
<dbReference type="CDD" id="cd00146">
    <property type="entry name" value="PKD"/>
    <property type="match status" value="1"/>
</dbReference>
<dbReference type="PANTHER" id="PTHR36842">
    <property type="entry name" value="PROTEIN TOLB HOMOLOG"/>
    <property type="match status" value="1"/>
</dbReference>
<organism evidence="13 14">
    <name type="scientific">Solirubrobacter deserti</name>
    <dbReference type="NCBI Taxonomy" id="2282478"/>
    <lineage>
        <taxon>Bacteria</taxon>
        <taxon>Bacillati</taxon>
        <taxon>Actinomycetota</taxon>
        <taxon>Thermoleophilia</taxon>
        <taxon>Solirubrobacterales</taxon>
        <taxon>Solirubrobacteraceae</taxon>
        <taxon>Solirubrobacter</taxon>
    </lineage>
</organism>
<keyword evidence="4" id="KW-0645">Protease</keyword>
<dbReference type="InterPro" id="IPR001842">
    <property type="entry name" value="Peptidase_M36"/>
</dbReference>
<keyword evidence="9" id="KW-0482">Metalloprotease</keyword>
<evidence type="ECO:0000256" key="5">
    <source>
        <dbReference type="ARBA" id="ARBA00022723"/>
    </source>
</evidence>
<gene>
    <name evidence="13" type="ORF">OJ962_01790</name>
</gene>
<dbReference type="Pfam" id="PF13620">
    <property type="entry name" value="CarboxypepD_reg"/>
    <property type="match status" value="1"/>
</dbReference>
<dbReference type="Gene3D" id="2.60.40.1120">
    <property type="entry name" value="Carboxypeptidase-like, regulatory domain"/>
    <property type="match status" value="1"/>
</dbReference>
<dbReference type="EC" id="3.2.1.1" evidence="3"/>
<feature type="region of interest" description="Disordered" evidence="10">
    <location>
        <begin position="2218"/>
        <end position="2280"/>
    </location>
</feature>
<dbReference type="SUPFAM" id="SSF49785">
    <property type="entry name" value="Galactose-binding domain-like"/>
    <property type="match status" value="1"/>
</dbReference>
<evidence type="ECO:0000256" key="11">
    <source>
        <dbReference type="SAM" id="SignalP"/>
    </source>
</evidence>
<evidence type="ECO:0000256" key="3">
    <source>
        <dbReference type="ARBA" id="ARBA00012595"/>
    </source>
</evidence>
<dbReference type="InterPro" id="IPR008979">
    <property type="entry name" value="Galactose-bd-like_sf"/>
</dbReference>
<keyword evidence="6 11" id="KW-0732">Signal</keyword>
<evidence type="ECO:0000256" key="8">
    <source>
        <dbReference type="ARBA" id="ARBA00022833"/>
    </source>
</evidence>
<dbReference type="Gene3D" id="2.60.120.260">
    <property type="entry name" value="Galactose-binding domain-like"/>
    <property type="match status" value="1"/>
</dbReference>
<dbReference type="SUPFAM" id="SSF53474">
    <property type="entry name" value="alpha/beta-Hydrolases"/>
    <property type="match status" value="1"/>
</dbReference>
<proteinExistence type="inferred from homology"/>
<dbReference type="Pfam" id="PF07504">
    <property type="entry name" value="FTP"/>
    <property type="match status" value="1"/>
</dbReference>
<dbReference type="InterPro" id="IPR011096">
    <property type="entry name" value="FTP_domain"/>
</dbReference>
<feature type="domain" description="PKD" evidence="12">
    <location>
        <begin position="852"/>
        <end position="943"/>
    </location>
</feature>
<comment type="caution">
    <text evidence="13">The sequence shown here is derived from an EMBL/GenBank/DDBJ whole genome shotgun (WGS) entry which is preliminary data.</text>
</comment>
<feature type="compositionally biased region" description="Pro residues" evidence="10">
    <location>
        <begin position="2236"/>
        <end position="2247"/>
    </location>
</feature>
<accession>A0ABT4RCG7</accession>
<dbReference type="Pfam" id="PF17963">
    <property type="entry name" value="Big_9"/>
    <property type="match status" value="1"/>
</dbReference>
<dbReference type="InterPro" id="IPR035986">
    <property type="entry name" value="PKD_dom_sf"/>
</dbReference>
<keyword evidence="8" id="KW-0862">Zinc</keyword>
<evidence type="ECO:0000313" key="14">
    <source>
        <dbReference type="Proteomes" id="UP001147700"/>
    </source>
</evidence>
<sequence>MRSLPATALAALLLLAVVLAPGSDPEREPAPVPSRPAPVAHLGAPLTGPAPGDRAEHVLDYVRAQGKLRARDVKALKRERSTTTNGLTRLRWRQQRDGVTLIDGDLRATVTRDGRIVSVGGEVRPGIADADTTPSITASAARAAAAKRTKGPATATVKRAGTAGKRATTFANGDRAHLVLTAHTGDVKLAWRVIREQGDALYDQLVDAHTGAELRRVNRAQRATALAFENWPGAPIGGKQQPVSLDGWLSSGAATLFGRRADVWLDLDGDRENDPEDRTLASSPGNWSYTRMAFPGQDCPTVGCSWDPARPATTRINRYQAATQAFVTLSRVQDHYRAAPISFDAFRDDDPVKVLVNAGSDGLTINDSGIVVYPEGTSPVMRLSLVLNHRPPLPAVSSAEEPATIAHELAHGLAGRLVTDGEGWEALTQLQADALDEGLADFYALDWLVDTDAIADGPASGDVRFARFADPQSLVYRHQGIDTPVDEGGFTYDHYGMIDADGPEPHADGEIIAQTLWDLRDALIAAYGQQDGLHRVRLLVTEALREVPAEPTFLDFRNALLLVDENVLAGAEKDRIWTVFAARGMGWYAAATDADDADPKADHTKPNTAAQRAVVHGVVRDRDSGAPLANAQVRFSAGRRLTPDLTARTNAQGEYAIANVPVGTYGKLTVDAVGYERAQRPNLAVGGPATQADLTARRNWADARMGAELVSEPQENEPPPHSCRAQAVLDGSAKSGWRTENSGPRTIEIKLPADVRVSGFALNPTPRCRAADGMMPQTAVIETSDKAGRAWASVGTIQLAAGHRHKFLQRPTSGAIEGVRRVRLTLSDPLDPAAKDLSIAEFMVFATPVHPPRAVFAATPDAPDVDEEVTFDARGSKAGSAAIVGYRWDLDGDGTYERDTGTTPTVKHAFDESGTHTVRLQVTAQDGETDEFRAAVAVGLGVEIFDLGTAAPEDHQGRAVAITPRGDVVGMTGQIGRPEDPWTGTTHALRYRDGQPAALAGLPGATRTIAWDANDLGQTVGVSDDDTSTANTRAVLWNGDVPTDLGTLGGTWALGQGMNSGGTVVGESALDRDRWRAFVKPLGAPMEDIQVLAGVPERERTNASATDVSDSGVVVGCVGMPEPDRCGQPIRFSGGTLTRLPSLASGAALSINESGEIAGWVSDHALHGHQAARWSAAGTLERMDDLGGPSVARTINEAGTIVGHAGDQLGRTIAFRWRRGRPMEDLNRYVRGTRWSLVSAEGINDRDEIVGTGLVDGVRRAYQLSLGPCRVCVEQVTLQERDVASGEWAPVGADGTVDGNRVRALVKVANRDTRHHVARVNAHDENVGAFFAAPVDPVSLEPGQERTVTLEYDTEGLAWNAAGGPDSDHVIRFLASRGRTTYNSRGAVLKIRPKPLVLVHGEFATAGAWDAMAEQVRRVHPDWRAVPVGGMDTGNWTALDRETPGVERNAAVLAEAVRTVRMDEDAARVDVVAHGLGGLIARQYVHTLSDLATPVEHLLMLGTPNLGTPCAELAHVPAVYQLRRELVAAFNTRVTERRGVQFAAFSGSAAAGTCGTAEPGDGVSGVTSQRWTLEDVREAPVLHGEMIDSGLVLRSFIVPHVAGLPEGPGAPAGEKRAAADDEGAAAPRARAAAADVGEDAPRVLGRTHDLLARELVALAPGATVDTPLTVDGGSRIAVQVLASPRVTAELVAPNGTVVQRIVAGQGEGRAPVRSLVADDPDRGRWLVRLQSTAQAAEQAQVAAQLEEDRWELDLRYGRAPGGGPTPLLAIVERDDRRVPGATVDVSVKREGRAPVTVTLLDEAGTGCYRGAVQLEAGAAVATLRAQALGQLRLREAWMEVRAGDGAAPACPARAGRNGELVFNQLIGTQRSWGAVKPSGQPVDPPPLSPFVQRAAHSPDGTRIGHVSVAGVTIANADGSEERTLPLPPAHQRSGLAWAHDGRRVAYSECQELARCGIVIHDLEANTRTVVPNTQDVDAKEPTWSPDGERLAFTGALADGRDIYVIDVDGGARAAITRGMAIATSPAWSPDGYRIAFSGFDQYRRDDQHYIDAEIFTVEPDGTGLSNLTRDPECDDDCPLFDSDENPVWSPDGRRIAYTSERGETVERSFHVWTMRPDGGGKRKLTSGVAWRERPSWRALPYLQDPTPPECDELTATVPHDGRLRIKLMCGDPNGDPLSVRVLTPPAHGTLGAVEDDHTVVYTPSAGYAGADTFTYAASDGDNDASPATVNLTVQAAPPPPPPPPPPHVGGAVGGGGGAGGGGPSHGQDDPAPPGGSLPPSCNVDPRTNQCFISIPCAPGGDISNCTMSLSEVAGGASAAKAPRRAKLVKPVKLRVPAGTTARLKMRLTPGAVKRLKRAPLKVRLKLEVRATGSGKLLSRQTRTVTFRKGKR</sequence>
<dbReference type="Gene3D" id="1.10.390.10">
    <property type="entry name" value="Neutral Protease Domain 2"/>
    <property type="match status" value="1"/>
</dbReference>
<dbReference type="SUPFAM" id="SSF69304">
    <property type="entry name" value="Tricorn protease N-terminal domain"/>
    <property type="match status" value="1"/>
</dbReference>
<dbReference type="Proteomes" id="UP001147700">
    <property type="component" value="Unassembled WGS sequence"/>
</dbReference>
<dbReference type="InterPro" id="IPR027268">
    <property type="entry name" value="Peptidase_M4/M1_CTD_sf"/>
</dbReference>
<dbReference type="PROSITE" id="PS50093">
    <property type="entry name" value="PKD"/>
    <property type="match status" value="1"/>
</dbReference>
<evidence type="ECO:0000256" key="4">
    <source>
        <dbReference type="ARBA" id="ARBA00022670"/>
    </source>
</evidence>
<dbReference type="InterPro" id="IPR011042">
    <property type="entry name" value="6-blade_b-propeller_TolB-like"/>
</dbReference>
<evidence type="ECO:0000256" key="6">
    <source>
        <dbReference type="ARBA" id="ARBA00022729"/>
    </source>
</evidence>
<feature type="chain" id="PRO_5045209845" description="alpha-amylase" evidence="11">
    <location>
        <begin position="21"/>
        <end position="2391"/>
    </location>
</feature>